<evidence type="ECO:0000313" key="2">
    <source>
        <dbReference type="EMBL" id="MBU3065072.1"/>
    </source>
</evidence>
<dbReference type="Pfam" id="PF13560">
    <property type="entry name" value="HTH_31"/>
    <property type="match status" value="1"/>
</dbReference>
<keyword evidence="3" id="KW-1185">Reference proteome</keyword>
<gene>
    <name evidence="2" type="ORF">KO481_26520</name>
</gene>
<dbReference type="RefSeq" id="WP_215920838.1">
    <property type="nucleotide sequence ID" value="NZ_JAHKNI010000009.1"/>
</dbReference>
<name>A0ABS6B443_9NOCA</name>
<dbReference type="CDD" id="cd00093">
    <property type="entry name" value="HTH_XRE"/>
    <property type="match status" value="1"/>
</dbReference>
<dbReference type="EMBL" id="JAHKNI010000009">
    <property type="protein sequence ID" value="MBU3065072.1"/>
    <property type="molecule type" value="Genomic_DNA"/>
</dbReference>
<dbReference type="InterPro" id="IPR010982">
    <property type="entry name" value="Lambda_DNA-bd_dom_sf"/>
</dbReference>
<organism evidence="2 3">
    <name type="scientific">Nocardia albiluteola</name>
    <dbReference type="NCBI Taxonomy" id="2842303"/>
    <lineage>
        <taxon>Bacteria</taxon>
        <taxon>Bacillati</taxon>
        <taxon>Actinomycetota</taxon>
        <taxon>Actinomycetes</taxon>
        <taxon>Mycobacteriales</taxon>
        <taxon>Nocardiaceae</taxon>
        <taxon>Nocardia</taxon>
    </lineage>
</organism>
<dbReference type="InterPro" id="IPR043917">
    <property type="entry name" value="DUF5753"/>
</dbReference>
<dbReference type="SUPFAM" id="SSF47413">
    <property type="entry name" value="lambda repressor-like DNA-binding domains"/>
    <property type="match status" value="1"/>
</dbReference>
<dbReference type="Gene3D" id="1.10.260.40">
    <property type="entry name" value="lambda repressor-like DNA-binding domains"/>
    <property type="match status" value="1"/>
</dbReference>
<feature type="domain" description="HTH cro/C1-type" evidence="1">
    <location>
        <begin position="15"/>
        <end position="56"/>
    </location>
</feature>
<sequence length="290" mass="32548">MTGSAVPRRMLGRELKKLRERSGVTVPVAARAIEVSPQTLWRMESGQDGPKLKELYVKILCGMYGASEEVTEALAALVGETKKPGWWHSFAEVVPDHFDLFIGLEEAAARVATFQLALLPGLLQTPEYRQAVMWVEFPGKSPEDLERYLDILQRRQMRLRGNGFELRALLCESILRRPMGGPAVMTDQVLHLYAMSSLPNVAIQIVPDRVGCHQGLLTGSFVMMDFPEHSTARLTEPPVVYVQGYTGALYLDQAVEVEQFRYATKEIQRVALDVDASRQLLLTISREYQA</sequence>
<proteinExistence type="predicted"/>
<dbReference type="Proteomes" id="UP000733379">
    <property type="component" value="Unassembled WGS sequence"/>
</dbReference>
<dbReference type="PROSITE" id="PS50943">
    <property type="entry name" value="HTH_CROC1"/>
    <property type="match status" value="1"/>
</dbReference>
<reference evidence="2 3" key="1">
    <citation type="submission" date="2021-06" db="EMBL/GenBank/DDBJ databases">
        <title>Actinomycetes sequencing.</title>
        <authorList>
            <person name="Shan Q."/>
        </authorList>
    </citation>
    <scope>NUCLEOTIDE SEQUENCE [LARGE SCALE GENOMIC DNA]</scope>
    <source>
        <strain evidence="2 3">NEAU-G5</strain>
    </source>
</reference>
<evidence type="ECO:0000313" key="3">
    <source>
        <dbReference type="Proteomes" id="UP000733379"/>
    </source>
</evidence>
<dbReference type="Pfam" id="PF19054">
    <property type="entry name" value="DUF5753"/>
    <property type="match status" value="1"/>
</dbReference>
<comment type="caution">
    <text evidence="2">The sequence shown here is derived from an EMBL/GenBank/DDBJ whole genome shotgun (WGS) entry which is preliminary data.</text>
</comment>
<dbReference type="InterPro" id="IPR001387">
    <property type="entry name" value="Cro/C1-type_HTH"/>
</dbReference>
<accession>A0ABS6B443</accession>
<evidence type="ECO:0000259" key="1">
    <source>
        <dbReference type="PROSITE" id="PS50943"/>
    </source>
</evidence>
<protein>
    <submittedName>
        <fullName evidence="2">Helix-turn-helix domain-containing protein</fullName>
    </submittedName>
</protein>